<organism evidence="1 2">
    <name type="scientific">Aristaeella hokkaidonensis</name>
    <dbReference type="NCBI Taxonomy" id="3046382"/>
    <lineage>
        <taxon>Bacteria</taxon>
        <taxon>Bacillati</taxon>
        <taxon>Bacillota</taxon>
        <taxon>Clostridia</taxon>
        <taxon>Eubacteriales</taxon>
        <taxon>Aristaeellaceae</taxon>
        <taxon>Aristaeella</taxon>
    </lineage>
</organism>
<proteinExistence type="predicted"/>
<evidence type="ECO:0000313" key="2">
    <source>
        <dbReference type="Proteomes" id="UP000682782"/>
    </source>
</evidence>
<dbReference type="EMBL" id="CP068393">
    <property type="protein sequence ID" value="QUC65872.1"/>
    <property type="molecule type" value="Genomic_DNA"/>
</dbReference>
<evidence type="ECO:0000313" key="1">
    <source>
        <dbReference type="EMBL" id="QUC65872.1"/>
    </source>
</evidence>
<name>A0AC61MUR4_9FIRM</name>
<sequence length="454" mass="48919">MEQRVYELIDSYRDAYTETLQRWIRIPSIRGKAEAGAPFGREIRNMLDTAMADAREMGFEVRDFDGYACDVTLGDAVEKIAVLGHLDVVPVGDGWTKPPFEALIENGRMYGRGTNDDKGPALASLFAMKAIREAGIPLKKGIRLILGCDEEEGWEDMAYYGAHEKIPDVGFSPDASFPLINTEKGMLCLELRAPEAKDGLKILELSTGDRINVIPGECRALVEGGADIAEKVSAYAEKTGLPYTAEVTGKGVWITATGIPGHSAYPEGKRNAIGMMLLLLKALGAEGPVAVLADAVGTEHDGKSLGCACRDDVSEELTCNMGILKLENGSWYGTLDMRCPVTADQKKLKEAAAASLKGFDVNAAVQKPPHHVPAEGELVTSLLAAYEEETGLEGKPMSTGGGTYAKVLKQGVAFGALFPDEEDLAHQADEYEDIDRLMLAMKIYANALIRLAGE</sequence>
<keyword evidence="2" id="KW-1185">Reference proteome</keyword>
<accession>A0AC61MUR4</accession>
<gene>
    <name evidence="1" type="primary">pepV</name>
    <name evidence="1" type="ORF">JYE49_08245</name>
</gene>
<protein>
    <submittedName>
        <fullName evidence="1">Dipeptidase PepV</fullName>
    </submittedName>
</protein>
<dbReference type="Proteomes" id="UP000682782">
    <property type="component" value="Chromosome"/>
</dbReference>
<reference evidence="1" key="1">
    <citation type="submission" date="2021-01" db="EMBL/GenBank/DDBJ databases">
        <title>Complete genome sequence of Clostridiales bacterium R-7.</title>
        <authorList>
            <person name="Mahoney-Kurpe S.C."/>
            <person name="Palevich N."/>
            <person name="Koike S."/>
            <person name="Moon C.D."/>
            <person name="Attwood G.T."/>
        </authorList>
    </citation>
    <scope>NUCLEOTIDE SEQUENCE</scope>
    <source>
        <strain evidence="1">R-7</strain>
    </source>
</reference>